<dbReference type="Pfam" id="PF04002">
    <property type="entry name" value="RadC"/>
    <property type="match status" value="1"/>
</dbReference>
<dbReference type="GO" id="GO:0008237">
    <property type="term" value="F:metallopeptidase activity"/>
    <property type="evidence" value="ECO:0007669"/>
    <property type="project" value="UniProtKB-KW"/>
</dbReference>
<evidence type="ECO:0000313" key="9">
    <source>
        <dbReference type="Proteomes" id="UP000029525"/>
    </source>
</evidence>
<evidence type="ECO:0000256" key="1">
    <source>
        <dbReference type="ARBA" id="ARBA00022670"/>
    </source>
</evidence>
<comment type="caution">
    <text evidence="8">The sequence shown here is derived from an EMBL/GenBank/DDBJ whole genome shotgun (WGS) entry which is preliminary data.</text>
</comment>
<gene>
    <name evidence="8" type="ORF">HMPREF0647_09260</name>
</gene>
<dbReference type="SUPFAM" id="SSF102712">
    <property type="entry name" value="JAB1/MPN domain"/>
    <property type="match status" value="1"/>
</dbReference>
<accession>A0A096CEM1</accession>
<dbReference type="InterPro" id="IPR001405">
    <property type="entry name" value="UPF0758"/>
</dbReference>
<protein>
    <recommendedName>
        <fullName evidence="7">MPN domain-containing protein</fullName>
    </recommendedName>
</protein>
<dbReference type="CDD" id="cd08071">
    <property type="entry name" value="MPN_DUF2466"/>
    <property type="match status" value="1"/>
</dbReference>
<dbReference type="AlphaFoldDB" id="A0A096CEM1"/>
<dbReference type="PANTHER" id="PTHR30471:SF3">
    <property type="entry name" value="UPF0758 PROTEIN YEES-RELATED"/>
    <property type="match status" value="1"/>
</dbReference>
<dbReference type="PROSITE" id="PS50249">
    <property type="entry name" value="MPN"/>
    <property type="match status" value="1"/>
</dbReference>
<comment type="similarity">
    <text evidence="6">Belongs to the UPF0758 family.</text>
</comment>
<dbReference type="Pfam" id="PF20582">
    <property type="entry name" value="UPF0758_N"/>
    <property type="match status" value="1"/>
</dbReference>
<evidence type="ECO:0000259" key="7">
    <source>
        <dbReference type="PROSITE" id="PS50249"/>
    </source>
</evidence>
<evidence type="ECO:0000256" key="2">
    <source>
        <dbReference type="ARBA" id="ARBA00022723"/>
    </source>
</evidence>
<proteinExistence type="inferred from homology"/>
<dbReference type="Gene3D" id="3.40.140.10">
    <property type="entry name" value="Cytidine Deaminase, domain 2"/>
    <property type="match status" value="1"/>
</dbReference>
<keyword evidence="5" id="KW-0482">Metalloprotease</keyword>
<reference evidence="8 9" key="1">
    <citation type="submission" date="2014-07" db="EMBL/GenBank/DDBJ databases">
        <authorList>
            <person name="McCorrison J."/>
            <person name="Sanka R."/>
            <person name="Torralba M."/>
            <person name="Gillis M."/>
            <person name="Haft D.H."/>
            <person name="Methe B."/>
            <person name="Sutton G."/>
            <person name="Nelson K.E."/>
        </authorList>
    </citation>
    <scope>NUCLEOTIDE SEQUENCE [LARGE SCALE GENOMIC DNA]</scope>
    <source>
        <strain evidence="8 9">DNF00320</strain>
    </source>
</reference>
<dbReference type="InterPro" id="IPR037518">
    <property type="entry name" value="MPN"/>
</dbReference>
<dbReference type="EMBL" id="JRNQ01000069">
    <property type="protein sequence ID" value="KGF43704.1"/>
    <property type="molecule type" value="Genomic_DNA"/>
</dbReference>
<dbReference type="OrthoDB" id="9804482at2"/>
<evidence type="ECO:0000256" key="5">
    <source>
        <dbReference type="ARBA" id="ARBA00023049"/>
    </source>
</evidence>
<sequence length="225" mass="25033">MKINNLSLDDRPREKMMRLGAEALSNAELLAILIGSGSLEESSVELMQHVLSDCNNNLNTLGKLSQHELEQYKGIGPAKAITLLAACELGKRRQATEQEVRPDLGSAVAIYNYMHPKLQDAPVEEAWILLMNQNYKLIEAKRISCGGITETAVDVRLILKEALLKNATVIAFCHNHPSNNIKPSSQDDRLTEQLKKGAELLRIHLVDHVIITDGAYYSYCEDGRL</sequence>
<dbReference type="InterPro" id="IPR025657">
    <property type="entry name" value="RadC_JAB"/>
</dbReference>
<organism evidence="8 9">
    <name type="scientific">Prevotella bivia DNF00320</name>
    <dbReference type="NCBI Taxonomy" id="1401068"/>
    <lineage>
        <taxon>Bacteria</taxon>
        <taxon>Pseudomonadati</taxon>
        <taxon>Bacteroidota</taxon>
        <taxon>Bacteroidia</taxon>
        <taxon>Bacteroidales</taxon>
        <taxon>Prevotellaceae</taxon>
        <taxon>Prevotella</taxon>
    </lineage>
</organism>
<dbReference type="NCBIfam" id="TIGR00608">
    <property type="entry name" value="radc"/>
    <property type="match status" value="1"/>
</dbReference>
<keyword evidence="2" id="KW-0479">Metal-binding</keyword>
<keyword evidence="1" id="KW-0645">Protease</keyword>
<evidence type="ECO:0000256" key="6">
    <source>
        <dbReference type="RuleBase" id="RU003797"/>
    </source>
</evidence>
<keyword evidence="3" id="KW-0378">Hydrolase</keyword>
<feature type="domain" description="MPN" evidence="7">
    <location>
        <begin position="103"/>
        <end position="225"/>
    </location>
</feature>
<dbReference type="GO" id="GO:0006508">
    <property type="term" value="P:proteolysis"/>
    <property type="evidence" value="ECO:0007669"/>
    <property type="project" value="UniProtKB-KW"/>
</dbReference>
<evidence type="ECO:0000313" key="8">
    <source>
        <dbReference type="EMBL" id="KGF43704.1"/>
    </source>
</evidence>
<evidence type="ECO:0000256" key="3">
    <source>
        <dbReference type="ARBA" id="ARBA00022801"/>
    </source>
</evidence>
<dbReference type="PANTHER" id="PTHR30471">
    <property type="entry name" value="DNA REPAIR PROTEIN RADC"/>
    <property type="match status" value="1"/>
</dbReference>
<dbReference type="RefSeq" id="WP_004336905.1">
    <property type="nucleotide sequence ID" value="NZ_JRNQ01000069.1"/>
</dbReference>
<evidence type="ECO:0000256" key="4">
    <source>
        <dbReference type="ARBA" id="ARBA00022833"/>
    </source>
</evidence>
<dbReference type="GO" id="GO:0046872">
    <property type="term" value="F:metal ion binding"/>
    <property type="evidence" value="ECO:0007669"/>
    <property type="project" value="UniProtKB-KW"/>
</dbReference>
<name>A0A096CEM1_9BACT</name>
<dbReference type="GeneID" id="78530513"/>
<dbReference type="InterPro" id="IPR046778">
    <property type="entry name" value="UPF0758_N"/>
</dbReference>
<keyword evidence="4" id="KW-0862">Zinc</keyword>
<dbReference type="NCBIfam" id="NF000642">
    <property type="entry name" value="PRK00024.1"/>
    <property type="match status" value="1"/>
</dbReference>
<dbReference type="Proteomes" id="UP000029525">
    <property type="component" value="Unassembled WGS sequence"/>
</dbReference>